<evidence type="ECO:0000313" key="3">
    <source>
        <dbReference type="Proteomes" id="UP000287651"/>
    </source>
</evidence>
<dbReference type="EMBL" id="AMZH03006851">
    <property type="protein sequence ID" value="RRT62797.1"/>
    <property type="molecule type" value="Genomic_DNA"/>
</dbReference>
<evidence type="ECO:0000313" key="2">
    <source>
        <dbReference type="EMBL" id="RRT62797.1"/>
    </source>
</evidence>
<comment type="caution">
    <text evidence="2">The sequence shown here is derived from an EMBL/GenBank/DDBJ whole genome shotgun (WGS) entry which is preliminary data.</text>
</comment>
<organism evidence="2 3">
    <name type="scientific">Ensete ventricosum</name>
    <name type="common">Abyssinian banana</name>
    <name type="synonym">Musa ensete</name>
    <dbReference type="NCBI Taxonomy" id="4639"/>
    <lineage>
        <taxon>Eukaryota</taxon>
        <taxon>Viridiplantae</taxon>
        <taxon>Streptophyta</taxon>
        <taxon>Embryophyta</taxon>
        <taxon>Tracheophyta</taxon>
        <taxon>Spermatophyta</taxon>
        <taxon>Magnoliopsida</taxon>
        <taxon>Liliopsida</taxon>
        <taxon>Zingiberales</taxon>
        <taxon>Musaceae</taxon>
        <taxon>Ensete</taxon>
    </lineage>
</organism>
<sequence length="200" mass="22646">MDVYMCIHTRFIISTCTTQYGRYIPVCHVAGTRTARYRAVPPKIDCRQSISTVDGRLREKKGRRRRGKEEKKRKEEYIFPCVILAGAPSSHAIVACGSRALFLPREETKHLPVQGERSRRRHRVVRTVRTARYRYHTDTEINLYTGFNIVPAFGCIPPKPSPPSSSPETSHEQGLSADKQGSPDASPNRNNSLRKPSSKP</sequence>
<accession>A0A426ZFP9</accession>
<protein>
    <submittedName>
        <fullName evidence="2">Uncharacterized protein</fullName>
    </submittedName>
</protein>
<dbReference type="AlphaFoldDB" id="A0A426ZFP9"/>
<proteinExistence type="predicted"/>
<evidence type="ECO:0000256" key="1">
    <source>
        <dbReference type="SAM" id="MobiDB-lite"/>
    </source>
</evidence>
<gene>
    <name evidence="2" type="ORF">B296_00003973</name>
</gene>
<feature type="compositionally biased region" description="Polar residues" evidence="1">
    <location>
        <begin position="183"/>
        <end position="200"/>
    </location>
</feature>
<reference evidence="2 3" key="1">
    <citation type="journal article" date="2014" name="Agronomy (Basel)">
        <title>A Draft Genome Sequence for Ensete ventricosum, the Drought-Tolerant Tree Against Hunger.</title>
        <authorList>
            <person name="Harrison J."/>
            <person name="Moore K.A."/>
            <person name="Paszkiewicz K."/>
            <person name="Jones T."/>
            <person name="Grant M."/>
            <person name="Ambacheew D."/>
            <person name="Muzemil S."/>
            <person name="Studholme D.J."/>
        </authorList>
    </citation>
    <scope>NUCLEOTIDE SEQUENCE [LARGE SCALE GENOMIC DNA]</scope>
</reference>
<feature type="region of interest" description="Disordered" evidence="1">
    <location>
        <begin position="157"/>
        <end position="200"/>
    </location>
</feature>
<dbReference type="Proteomes" id="UP000287651">
    <property type="component" value="Unassembled WGS sequence"/>
</dbReference>
<name>A0A426ZFP9_ENSVE</name>